<protein>
    <submittedName>
        <fullName evidence="2">Uncharacterized protein</fullName>
    </submittedName>
</protein>
<feature type="transmembrane region" description="Helical" evidence="1">
    <location>
        <begin position="17"/>
        <end position="37"/>
    </location>
</feature>
<accession>A0A3D3QZF4</accession>
<feature type="transmembrane region" description="Helical" evidence="1">
    <location>
        <begin position="43"/>
        <end position="66"/>
    </location>
</feature>
<keyword evidence="1" id="KW-1133">Transmembrane helix</keyword>
<dbReference type="EMBL" id="DQAY01000019">
    <property type="protein sequence ID" value="HCO21973.1"/>
    <property type="molecule type" value="Genomic_DNA"/>
</dbReference>
<evidence type="ECO:0000313" key="2">
    <source>
        <dbReference type="EMBL" id="HCO21973.1"/>
    </source>
</evidence>
<keyword evidence="1" id="KW-0472">Membrane</keyword>
<comment type="caution">
    <text evidence="2">The sequence shown here is derived from an EMBL/GenBank/DDBJ whole genome shotgun (WGS) entry which is preliminary data.</text>
</comment>
<evidence type="ECO:0000256" key="1">
    <source>
        <dbReference type="SAM" id="Phobius"/>
    </source>
</evidence>
<dbReference type="AlphaFoldDB" id="A0A3D3QZF4"/>
<reference evidence="2 3" key="1">
    <citation type="journal article" date="2018" name="Nat. Biotechnol.">
        <title>A standardized bacterial taxonomy based on genome phylogeny substantially revises the tree of life.</title>
        <authorList>
            <person name="Parks D.H."/>
            <person name="Chuvochina M."/>
            <person name="Waite D.W."/>
            <person name="Rinke C."/>
            <person name="Skarshewski A."/>
            <person name="Chaumeil P.A."/>
            <person name="Hugenholtz P."/>
        </authorList>
    </citation>
    <scope>NUCLEOTIDE SEQUENCE [LARGE SCALE GENOMIC DNA]</scope>
    <source>
        <strain evidence="2">UBA9375</strain>
    </source>
</reference>
<organism evidence="2 3">
    <name type="scientific">Gimesia maris</name>
    <dbReference type="NCBI Taxonomy" id="122"/>
    <lineage>
        <taxon>Bacteria</taxon>
        <taxon>Pseudomonadati</taxon>
        <taxon>Planctomycetota</taxon>
        <taxon>Planctomycetia</taxon>
        <taxon>Planctomycetales</taxon>
        <taxon>Planctomycetaceae</taxon>
        <taxon>Gimesia</taxon>
    </lineage>
</organism>
<keyword evidence="1" id="KW-0812">Transmembrane</keyword>
<gene>
    <name evidence="2" type="ORF">DIT97_02450</name>
</gene>
<proteinExistence type="predicted"/>
<name>A0A3D3QZF4_9PLAN</name>
<sequence length="101" mass="11167">MSTTTTPPESRRITPKFNLALFAFNALAGIIKFSLLARVGLGGLILTSFLDAVLTICILLIVAWFVKEFWIRLLSDLFSLRHIDYQEAIAVVLVLSMLGLG</sequence>
<evidence type="ECO:0000313" key="3">
    <source>
        <dbReference type="Proteomes" id="UP000263642"/>
    </source>
</evidence>
<dbReference type="Proteomes" id="UP000263642">
    <property type="component" value="Unassembled WGS sequence"/>
</dbReference>